<name>A0ABV7WEA7_9MICO</name>
<dbReference type="RefSeq" id="WP_340295022.1">
    <property type="nucleotide sequence ID" value="NZ_JBBEOI010000200.1"/>
</dbReference>
<dbReference type="InterPro" id="IPR009721">
    <property type="entry name" value="O-acyltransferase_WSD1_C"/>
</dbReference>
<dbReference type="InterPro" id="IPR014292">
    <property type="entry name" value="Acyl_transf_WS/DGAT"/>
</dbReference>
<accession>A0ABV7WEA7</accession>
<comment type="pathway">
    <text evidence="1 11">Glycerolipid metabolism; triacylglycerol biosynthesis.</text>
</comment>
<keyword evidence="5 11" id="KW-0444">Lipid biosynthesis</keyword>
<evidence type="ECO:0000256" key="1">
    <source>
        <dbReference type="ARBA" id="ARBA00004771"/>
    </source>
</evidence>
<dbReference type="InterPro" id="IPR045034">
    <property type="entry name" value="O-acyltransferase_WSD1-like"/>
</dbReference>
<feature type="domain" description="O-acyltransferase WSD1 C-terminal" evidence="13">
    <location>
        <begin position="336"/>
        <end position="474"/>
    </location>
</feature>
<evidence type="ECO:0000256" key="3">
    <source>
        <dbReference type="ARBA" id="ARBA00009587"/>
    </source>
</evidence>
<comment type="similarity">
    <text evidence="3 11">Belongs to the long-chain O-acyltransferase family.</text>
</comment>
<comment type="caution">
    <text evidence="14">The sequence shown here is derived from an EMBL/GenBank/DDBJ whole genome shotgun (WGS) entry which is preliminary data.</text>
</comment>
<feature type="domain" description="O-acyltransferase WSD1-like N-terminal" evidence="12">
    <location>
        <begin position="5"/>
        <end position="260"/>
    </location>
</feature>
<reference evidence="15" key="1">
    <citation type="journal article" date="2019" name="Int. J. Syst. Evol. Microbiol.">
        <title>The Global Catalogue of Microorganisms (GCM) 10K type strain sequencing project: providing services to taxonomists for standard genome sequencing and annotation.</title>
        <authorList>
            <consortium name="The Broad Institute Genomics Platform"/>
            <consortium name="The Broad Institute Genome Sequencing Center for Infectious Disease"/>
            <person name="Wu L."/>
            <person name="Ma J."/>
        </authorList>
    </citation>
    <scope>NUCLEOTIDE SEQUENCE [LARGE SCALE GENOMIC DNA]</scope>
    <source>
        <strain evidence="15">NCAIM B.02333</strain>
    </source>
</reference>
<keyword evidence="9 11" id="KW-0012">Acyltransferase</keyword>
<evidence type="ECO:0000313" key="15">
    <source>
        <dbReference type="Proteomes" id="UP001595685"/>
    </source>
</evidence>
<dbReference type="PANTHER" id="PTHR31650">
    <property type="entry name" value="O-ACYLTRANSFERASE (WSD1-LIKE) FAMILY PROTEIN"/>
    <property type="match status" value="1"/>
</dbReference>
<keyword evidence="7 11" id="KW-0319">Glycerol metabolism</keyword>
<dbReference type="Pfam" id="PF03007">
    <property type="entry name" value="WS_DGAT_cat"/>
    <property type="match status" value="1"/>
</dbReference>
<evidence type="ECO:0000259" key="13">
    <source>
        <dbReference type="Pfam" id="PF06974"/>
    </source>
</evidence>
<evidence type="ECO:0000256" key="8">
    <source>
        <dbReference type="ARBA" id="ARBA00023098"/>
    </source>
</evidence>
<dbReference type="GO" id="GO:0016746">
    <property type="term" value="F:acyltransferase activity"/>
    <property type="evidence" value="ECO:0007669"/>
    <property type="project" value="UniProtKB-KW"/>
</dbReference>
<evidence type="ECO:0000256" key="2">
    <source>
        <dbReference type="ARBA" id="ARBA00005189"/>
    </source>
</evidence>
<evidence type="ECO:0000313" key="14">
    <source>
        <dbReference type="EMBL" id="MFC3687805.1"/>
    </source>
</evidence>
<evidence type="ECO:0000256" key="11">
    <source>
        <dbReference type="RuleBase" id="RU361241"/>
    </source>
</evidence>
<evidence type="ECO:0000256" key="5">
    <source>
        <dbReference type="ARBA" id="ARBA00022516"/>
    </source>
</evidence>
<sequence length="479" mass="51597">MSDRLSALDASFLYAEEQGVPQHVGTVMVFEGPVDYPRLQRHLAGRIAFVPRYRKRVREVPGRLANPVWADDPRFELGFHVRRLALPRPGSTDQLRELVARIHPRELDRSRPLWELYVVEGLEDDRFAVITKAHQALVDGIDGLDLAQVVLDTSPDVSDAPPDAWRPSPDPTALDLVSGAVLEAAQRPAEAVHTVRRRVGDVQQAAGRVAGSLGRLAVARRAPDSPLDVELSRQRLFAVASHTLADFQAVARRHGGASTDRAPAVRPSVNDVVLAVLAGALRTWLQARGVGVSATTRVRALVPVSVRADDPDDGAVDVGGPARPGTSFRTSVDGQLVDLPVGEPNPVMRLFQVAYQMSPHREGGRAVSARDLAELAGFAPPTLHSLGVRVAGGLSRRWFNLLVTNVPGPQQPVYCAGARLAETYPVIPLSQGHALAVGVTSYDGRVFVGFTADRDALPDVADLPVYLAEALAELGQADR</sequence>
<dbReference type="NCBIfam" id="TIGR02946">
    <property type="entry name" value="acyl_WS_DGAT"/>
    <property type="match status" value="1"/>
</dbReference>
<dbReference type="EC" id="2.3.1.20" evidence="4 11"/>
<comment type="catalytic activity">
    <reaction evidence="10 11">
        <text>an acyl-CoA + a 1,2-diacyl-sn-glycerol = a triacyl-sn-glycerol + CoA</text>
        <dbReference type="Rhea" id="RHEA:10868"/>
        <dbReference type="ChEBI" id="CHEBI:17815"/>
        <dbReference type="ChEBI" id="CHEBI:57287"/>
        <dbReference type="ChEBI" id="CHEBI:58342"/>
        <dbReference type="ChEBI" id="CHEBI:64615"/>
        <dbReference type="EC" id="2.3.1.20"/>
    </reaction>
</comment>
<evidence type="ECO:0000256" key="6">
    <source>
        <dbReference type="ARBA" id="ARBA00022679"/>
    </source>
</evidence>
<evidence type="ECO:0000256" key="10">
    <source>
        <dbReference type="ARBA" id="ARBA00048109"/>
    </source>
</evidence>
<organism evidence="14 15">
    <name type="scientific">Aquipuribacter hungaricus</name>
    <dbReference type="NCBI Taxonomy" id="545624"/>
    <lineage>
        <taxon>Bacteria</taxon>
        <taxon>Bacillati</taxon>
        <taxon>Actinomycetota</taxon>
        <taxon>Actinomycetes</taxon>
        <taxon>Micrococcales</taxon>
        <taxon>Intrasporangiaceae</taxon>
        <taxon>Aquipuribacter</taxon>
    </lineage>
</organism>
<evidence type="ECO:0000256" key="9">
    <source>
        <dbReference type="ARBA" id="ARBA00023315"/>
    </source>
</evidence>
<dbReference type="SUPFAM" id="SSF52777">
    <property type="entry name" value="CoA-dependent acyltransferases"/>
    <property type="match status" value="1"/>
</dbReference>
<keyword evidence="6 11" id="KW-0808">Transferase</keyword>
<dbReference type="PANTHER" id="PTHR31650:SF1">
    <property type="entry name" value="WAX ESTER SYNTHASE_DIACYLGLYCEROL ACYLTRANSFERASE 4-RELATED"/>
    <property type="match status" value="1"/>
</dbReference>
<comment type="pathway">
    <text evidence="2">Lipid metabolism.</text>
</comment>
<evidence type="ECO:0000259" key="12">
    <source>
        <dbReference type="Pfam" id="PF03007"/>
    </source>
</evidence>
<dbReference type="Pfam" id="PF06974">
    <property type="entry name" value="WS_DGAT_C"/>
    <property type="match status" value="1"/>
</dbReference>
<protein>
    <recommendedName>
        <fullName evidence="4 11">Diacylglycerol O-acyltransferase</fullName>
        <ecNumber evidence="4 11">2.3.1.20</ecNumber>
    </recommendedName>
</protein>
<dbReference type="EMBL" id="JBHRWW010000003">
    <property type="protein sequence ID" value="MFC3687805.1"/>
    <property type="molecule type" value="Genomic_DNA"/>
</dbReference>
<gene>
    <name evidence="14" type="ORF">ACFOLH_05550</name>
</gene>
<dbReference type="InterPro" id="IPR004255">
    <property type="entry name" value="O-acyltransferase_WSD1_N"/>
</dbReference>
<evidence type="ECO:0000256" key="4">
    <source>
        <dbReference type="ARBA" id="ARBA00013244"/>
    </source>
</evidence>
<evidence type="ECO:0000256" key="7">
    <source>
        <dbReference type="ARBA" id="ARBA00022798"/>
    </source>
</evidence>
<dbReference type="Proteomes" id="UP001595685">
    <property type="component" value="Unassembled WGS sequence"/>
</dbReference>
<keyword evidence="8 11" id="KW-0443">Lipid metabolism</keyword>
<proteinExistence type="inferred from homology"/>
<keyword evidence="15" id="KW-1185">Reference proteome</keyword>